<reference evidence="2 3" key="1">
    <citation type="submission" date="2023-04" db="EMBL/GenBank/DDBJ databases">
        <title>Marinoamorphus aggregata gen. nov., sp. Nov., isolate from tissue of brittle star Ophioplocus japonicus.</title>
        <authorList>
            <person name="Kawano K."/>
            <person name="Sawayama S."/>
            <person name="Nakagawa S."/>
        </authorList>
    </citation>
    <scope>NUCLEOTIDE SEQUENCE [LARGE SCALE GENOMIC DNA]</scope>
    <source>
        <strain evidence="2 3">NKW23</strain>
    </source>
</reference>
<name>A0ABQ6LU94_9RHOB</name>
<keyword evidence="3" id="KW-1185">Reference proteome</keyword>
<keyword evidence="1" id="KW-0472">Membrane</keyword>
<keyword evidence="1" id="KW-0812">Transmembrane</keyword>
<evidence type="ECO:0000313" key="3">
    <source>
        <dbReference type="Proteomes" id="UP001239909"/>
    </source>
</evidence>
<evidence type="ECO:0000313" key="2">
    <source>
        <dbReference type="EMBL" id="GMG85652.1"/>
    </source>
</evidence>
<feature type="transmembrane region" description="Helical" evidence="1">
    <location>
        <begin position="57"/>
        <end position="79"/>
    </location>
</feature>
<keyword evidence="1" id="KW-1133">Transmembrane helix</keyword>
<evidence type="ECO:0000256" key="1">
    <source>
        <dbReference type="SAM" id="Phobius"/>
    </source>
</evidence>
<accession>A0ABQ6LU94</accession>
<comment type="caution">
    <text evidence="2">The sequence shown here is derived from an EMBL/GenBank/DDBJ whole genome shotgun (WGS) entry which is preliminary data.</text>
</comment>
<proteinExistence type="predicted"/>
<sequence length="136" mass="14338">MSLEADRPPLAKLLLALAVGPMVLGLSILIFVFLMESLNRASDSAAMAGTMARAGTVFAYLFGFTATLGLAGMLALRLLDWRGPLVWTLVGAGAGIAAGAVYANLEGFMLERGLMTTAAMLGWGEFLVMRWVAGIR</sequence>
<dbReference type="Proteomes" id="UP001239909">
    <property type="component" value="Unassembled WGS sequence"/>
</dbReference>
<gene>
    <name evidence="2" type="ORF">LNKW23_48770</name>
</gene>
<feature type="transmembrane region" description="Helical" evidence="1">
    <location>
        <begin position="85"/>
        <end position="105"/>
    </location>
</feature>
<dbReference type="EMBL" id="BSYI01000098">
    <property type="protein sequence ID" value="GMG85652.1"/>
    <property type="molecule type" value="Genomic_DNA"/>
</dbReference>
<protein>
    <recommendedName>
        <fullName evidence="4">DUF4345 domain-containing protein</fullName>
    </recommendedName>
</protein>
<feature type="transmembrane region" description="Helical" evidence="1">
    <location>
        <begin position="13"/>
        <end position="36"/>
    </location>
</feature>
<evidence type="ECO:0008006" key="4">
    <source>
        <dbReference type="Google" id="ProtNLM"/>
    </source>
</evidence>
<organism evidence="2 3">
    <name type="scientific">Paralimibaculum aggregatum</name>
    <dbReference type="NCBI Taxonomy" id="3036245"/>
    <lineage>
        <taxon>Bacteria</taxon>
        <taxon>Pseudomonadati</taxon>
        <taxon>Pseudomonadota</taxon>
        <taxon>Alphaproteobacteria</taxon>
        <taxon>Rhodobacterales</taxon>
        <taxon>Paracoccaceae</taxon>
        <taxon>Paralimibaculum</taxon>
    </lineage>
</organism>